<dbReference type="WBParaSite" id="Gr19_v10_g12186.t1">
    <property type="protein sequence ID" value="Gr19_v10_g12186.t1"/>
    <property type="gene ID" value="Gr19_v10_g12186"/>
</dbReference>
<keyword evidence="6 11" id="KW-0812">Transmembrane</keyword>
<dbReference type="GO" id="GO:0016020">
    <property type="term" value="C:membrane"/>
    <property type="evidence" value="ECO:0007669"/>
    <property type="project" value="UniProtKB-SubCell"/>
</dbReference>
<evidence type="ECO:0000256" key="4">
    <source>
        <dbReference type="ARBA" id="ARBA00022676"/>
    </source>
</evidence>
<dbReference type="GO" id="GO:0030166">
    <property type="term" value="P:proteoglycan biosynthetic process"/>
    <property type="evidence" value="ECO:0007669"/>
    <property type="project" value="TreeGrafter"/>
</dbReference>
<evidence type="ECO:0000256" key="7">
    <source>
        <dbReference type="ARBA" id="ARBA00022968"/>
    </source>
</evidence>
<keyword evidence="4" id="KW-0328">Glycosyltransferase</keyword>
<evidence type="ECO:0000259" key="12">
    <source>
        <dbReference type="Pfam" id="PF02709"/>
    </source>
</evidence>
<dbReference type="AlphaFoldDB" id="A0A914GXU2"/>
<evidence type="ECO:0000256" key="9">
    <source>
        <dbReference type="ARBA" id="ARBA00023136"/>
    </source>
</evidence>
<evidence type="ECO:0000256" key="11">
    <source>
        <dbReference type="SAM" id="Phobius"/>
    </source>
</evidence>
<evidence type="ECO:0000256" key="5">
    <source>
        <dbReference type="ARBA" id="ARBA00022679"/>
    </source>
</evidence>
<keyword evidence="14" id="KW-1185">Reference proteome</keyword>
<dbReference type="SUPFAM" id="SSF53448">
    <property type="entry name" value="Nucleotide-diphospho-sugar transferases"/>
    <property type="match status" value="1"/>
</dbReference>
<comment type="similarity">
    <text evidence="3">Belongs to the glycosyltransferase 7 family.</text>
</comment>
<feature type="transmembrane region" description="Helical" evidence="11">
    <location>
        <begin position="15"/>
        <end position="36"/>
    </location>
</feature>
<keyword evidence="5" id="KW-0808">Transferase</keyword>
<sequence>MILLHRKVLRRRRNAMTILAIVLFTLLVITVLNVMLSELNNIADFVQQHQKHRLCVTIPYRDRWKELQEMLPLLHKFLSSQHIRAMYIIVNQSDIFRFNRASLINIGALEAERVGCDYMAIHDVDIVPLNANLSYHYPEGHIMHPAAGKYHPIKRYDYKNFIGSVLIITLADFKKVNGMSNDFWGWGLEDDDFYLRLKEAGMADRIRRPSNLGSNRSNTFLHLHERGRRRDYSLDEYRKKRRRKRDKSSGLLNLNYTLKACRTLKIRDIGVSMLDVNLFCDPTFATHCYAIP</sequence>
<dbReference type="Gene3D" id="3.90.550.10">
    <property type="entry name" value="Spore Coat Polysaccharide Biosynthesis Protein SpsA, Chain A"/>
    <property type="match status" value="1"/>
</dbReference>
<evidence type="ECO:0000313" key="15">
    <source>
        <dbReference type="WBParaSite" id="Gr19_v10_g12186.t1"/>
    </source>
</evidence>
<evidence type="ECO:0000256" key="6">
    <source>
        <dbReference type="ARBA" id="ARBA00022692"/>
    </source>
</evidence>
<reference evidence="15" key="1">
    <citation type="submission" date="2022-11" db="UniProtKB">
        <authorList>
            <consortium name="WormBaseParasite"/>
        </authorList>
    </citation>
    <scope>IDENTIFICATION</scope>
</reference>
<dbReference type="Pfam" id="PF13733">
    <property type="entry name" value="Glyco_transf_7N"/>
    <property type="match status" value="1"/>
</dbReference>
<dbReference type="InterPro" id="IPR027995">
    <property type="entry name" value="Galactosyl_T_N"/>
</dbReference>
<dbReference type="PRINTS" id="PR02050">
    <property type="entry name" value="B14GALTRFASE"/>
</dbReference>
<protein>
    <submittedName>
        <fullName evidence="15">Beta-1,4-galactosyltransferase 7</fullName>
    </submittedName>
</protein>
<dbReference type="GO" id="GO:0005975">
    <property type="term" value="P:carbohydrate metabolic process"/>
    <property type="evidence" value="ECO:0007669"/>
    <property type="project" value="InterPro"/>
</dbReference>
<dbReference type="Proteomes" id="UP000887572">
    <property type="component" value="Unplaced"/>
</dbReference>
<comment type="subcellular location">
    <subcellularLocation>
        <location evidence="1">Membrane</location>
        <topology evidence="1">Single-pass type II membrane protein</topology>
    </subcellularLocation>
</comment>
<organism evidence="14 15">
    <name type="scientific">Globodera rostochiensis</name>
    <name type="common">Golden nematode worm</name>
    <name type="synonym">Heterodera rostochiensis</name>
    <dbReference type="NCBI Taxonomy" id="31243"/>
    <lineage>
        <taxon>Eukaryota</taxon>
        <taxon>Metazoa</taxon>
        <taxon>Ecdysozoa</taxon>
        <taxon>Nematoda</taxon>
        <taxon>Chromadorea</taxon>
        <taxon>Rhabditida</taxon>
        <taxon>Tylenchina</taxon>
        <taxon>Tylenchomorpha</taxon>
        <taxon>Tylenchoidea</taxon>
        <taxon>Heteroderidae</taxon>
        <taxon>Heteroderinae</taxon>
        <taxon>Globodera</taxon>
    </lineage>
</organism>
<dbReference type="InterPro" id="IPR029044">
    <property type="entry name" value="Nucleotide-diphossugar_trans"/>
</dbReference>
<comment type="pathway">
    <text evidence="2">Protein modification; protein glycosylation.</text>
</comment>
<dbReference type="PANTHER" id="PTHR19300">
    <property type="entry name" value="BETA-1,4-GALACTOSYLTRANSFERASE"/>
    <property type="match status" value="1"/>
</dbReference>
<evidence type="ECO:0000313" key="14">
    <source>
        <dbReference type="Proteomes" id="UP000887572"/>
    </source>
</evidence>
<keyword evidence="9 11" id="KW-0472">Membrane</keyword>
<dbReference type="GO" id="GO:0046525">
    <property type="term" value="F:xylosylprotein 4-beta-galactosyltransferase activity"/>
    <property type="evidence" value="ECO:0007669"/>
    <property type="project" value="TreeGrafter"/>
</dbReference>
<feature type="domain" description="Galactosyltransferase C-terminal" evidence="12">
    <location>
        <begin position="150"/>
        <end position="213"/>
    </location>
</feature>
<dbReference type="InterPro" id="IPR027791">
    <property type="entry name" value="Galactosyl_T_C"/>
</dbReference>
<dbReference type="InterPro" id="IPR003859">
    <property type="entry name" value="Galactosyl_T"/>
</dbReference>
<keyword evidence="7" id="KW-0735">Signal-anchor</keyword>
<feature type="domain" description="Galactosyltransferase N-terminal" evidence="13">
    <location>
        <begin position="50"/>
        <end position="136"/>
    </location>
</feature>
<keyword evidence="8 11" id="KW-1133">Transmembrane helix</keyword>
<evidence type="ECO:0000259" key="13">
    <source>
        <dbReference type="Pfam" id="PF13733"/>
    </source>
</evidence>
<keyword evidence="10" id="KW-0325">Glycoprotein</keyword>
<evidence type="ECO:0000256" key="1">
    <source>
        <dbReference type="ARBA" id="ARBA00004606"/>
    </source>
</evidence>
<dbReference type="PANTHER" id="PTHR19300:SF30">
    <property type="entry name" value="BETA-1,4-GALACTOSYLTRANSFERASE 7"/>
    <property type="match status" value="1"/>
</dbReference>
<dbReference type="GO" id="GO:0005794">
    <property type="term" value="C:Golgi apparatus"/>
    <property type="evidence" value="ECO:0007669"/>
    <property type="project" value="TreeGrafter"/>
</dbReference>
<name>A0A914GXU2_GLORO</name>
<evidence type="ECO:0000256" key="8">
    <source>
        <dbReference type="ARBA" id="ARBA00022989"/>
    </source>
</evidence>
<evidence type="ECO:0000256" key="2">
    <source>
        <dbReference type="ARBA" id="ARBA00004922"/>
    </source>
</evidence>
<proteinExistence type="inferred from homology"/>
<evidence type="ECO:0000256" key="10">
    <source>
        <dbReference type="ARBA" id="ARBA00023180"/>
    </source>
</evidence>
<accession>A0A914GXU2</accession>
<evidence type="ECO:0000256" key="3">
    <source>
        <dbReference type="ARBA" id="ARBA00005735"/>
    </source>
</evidence>
<dbReference type="Pfam" id="PF02709">
    <property type="entry name" value="Glyco_transf_7C"/>
    <property type="match status" value="1"/>
</dbReference>